<sequence length="80" mass="9131">MAPCPNVKKVENTSMETSANKDGSRIPKYHSREHSIKSQHQESLKKETKNSKEEKWVLCKNRSHNGQEGLKNGSSKPIRQ</sequence>
<dbReference type="Proteomes" id="UP000483820">
    <property type="component" value="Chromosome X"/>
</dbReference>
<feature type="compositionally biased region" description="Polar residues" evidence="1">
    <location>
        <begin position="12"/>
        <end position="21"/>
    </location>
</feature>
<proteinExistence type="predicted"/>
<feature type="region of interest" description="Disordered" evidence="1">
    <location>
        <begin position="1"/>
        <end position="80"/>
    </location>
</feature>
<evidence type="ECO:0000256" key="1">
    <source>
        <dbReference type="SAM" id="MobiDB-lite"/>
    </source>
</evidence>
<dbReference type="RefSeq" id="XP_053579802.1">
    <property type="nucleotide sequence ID" value="XM_053736236.1"/>
</dbReference>
<dbReference type="CTD" id="78777887"/>
<dbReference type="AlphaFoldDB" id="A0A6A5G1A3"/>
<reference evidence="2 3" key="1">
    <citation type="submission" date="2019-12" db="EMBL/GenBank/DDBJ databases">
        <title>Chromosome-level assembly of the Caenorhabditis remanei genome.</title>
        <authorList>
            <person name="Teterina A.A."/>
            <person name="Willis J.H."/>
            <person name="Phillips P.C."/>
        </authorList>
    </citation>
    <scope>NUCLEOTIDE SEQUENCE [LARGE SCALE GENOMIC DNA]</scope>
    <source>
        <strain evidence="2 3">PX506</strain>
        <tissue evidence="2">Whole organism</tissue>
    </source>
</reference>
<name>A0A6A5G1A3_CAERE</name>
<feature type="compositionally biased region" description="Basic and acidic residues" evidence="1">
    <location>
        <begin position="22"/>
        <end position="57"/>
    </location>
</feature>
<dbReference type="GeneID" id="78777887"/>
<dbReference type="EMBL" id="WUAV01000006">
    <property type="protein sequence ID" value="KAF1748737.1"/>
    <property type="molecule type" value="Genomic_DNA"/>
</dbReference>
<protein>
    <submittedName>
        <fullName evidence="2">Uncharacterized protein</fullName>
    </submittedName>
</protein>
<comment type="caution">
    <text evidence="2">The sequence shown here is derived from an EMBL/GenBank/DDBJ whole genome shotgun (WGS) entry which is preliminary data.</text>
</comment>
<organism evidence="2 3">
    <name type="scientific">Caenorhabditis remanei</name>
    <name type="common">Caenorhabditis vulgaris</name>
    <dbReference type="NCBI Taxonomy" id="31234"/>
    <lineage>
        <taxon>Eukaryota</taxon>
        <taxon>Metazoa</taxon>
        <taxon>Ecdysozoa</taxon>
        <taxon>Nematoda</taxon>
        <taxon>Chromadorea</taxon>
        <taxon>Rhabditida</taxon>
        <taxon>Rhabditina</taxon>
        <taxon>Rhabditomorpha</taxon>
        <taxon>Rhabditoidea</taxon>
        <taxon>Rhabditidae</taxon>
        <taxon>Peloderinae</taxon>
        <taxon>Caenorhabditis</taxon>
    </lineage>
</organism>
<evidence type="ECO:0000313" key="2">
    <source>
        <dbReference type="EMBL" id="KAF1748737.1"/>
    </source>
</evidence>
<dbReference type="KEGG" id="crq:GCK72_025204"/>
<gene>
    <name evidence="2" type="ORF">GCK72_025204</name>
</gene>
<evidence type="ECO:0000313" key="3">
    <source>
        <dbReference type="Proteomes" id="UP000483820"/>
    </source>
</evidence>
<accession>A0A6A5G1A3</accession>